<dbReference type="InterPro" id="IPR058847">
    <property type="entry name" value="Plectin_PPL"/>
</dbReference>
<dbReference type="GO" id="GO:0045104">
    <property type="term" value="P:intermediate filament cytoskeleton organization"/>
    <property type="evidence" value="ECO:0007669"/>
    <property type="project" value="InterPro"/>
</dbReference>
<feature type="domain" description="Periplakin/Envoplakin N-terminal" evidence="10">
    <location>
        <begin position="30"/>
        <end position="122"/>
    </location>
</feature>
<evidence type="ECO:0000313" key="13">
    <source>
        <dbReference type="Proteomes" id="UP000472270"/>
    </source>
</evidence>
<feature type="coiled-coil region" evidence="7">
    <location>
        <begin position="1177"/>
        <end position="1204"/>
    </location>
</feature>
<dbReference type="GO" id="GO:0016020">
    <property type="term" value="C:membrane"/>
    <property type="evidence" value="ECO:0007669"/>
    <property type="project" value="TreeGrafter"/>
</dbReference>
<dbReference type="Pfam" id="PF00681">
    <property type="entry name" value="Plectin"/>
    <property type="match status" value="2"/>
</dbReference>
<dbReference type="FunFam" id="2.30.30.40:FF:000088">
    <property type="entry name" value="Periplakin"/>
    <property type="match status" value="1"/>
</dbReference>
<dbReference type="Gene3D" id="3.90.1290.10">
    <property type="entry name" value="Plakin repeat"/>
    <property type="match status" value="1"/>
</dbReference>
<dbReference type="GO" id="GO:0045296">
    <property type="term" value="F:cadherin binding"/>
    <property type="evidence" value="ECO:0007669"/>
    <property type="project" value="TreeGrafter"/>
</dbReference>
<keyword evidence="4" id="KW-0677">Repeat</keyword>
<dbReference type="Proteomes" id="UP000472270">
    <property type="component" value="Unassembled WGS sequence"/>
</dbReference>
<dbReference type="InterPro" id="IPR043197">
    <property type="entry name" value="Plakin"/>
</dbReference>
<dbReference type="FunFam" id="3.90.1290.10:FF:000010">
    <property type="entry name" value="Envoplakin a"/>
    <property type="match status" value="1"/>
</dbReference>
<dbReference type="PANTHER" id="PTHR23169:SF7">
    <property type="entry name" value="ENVOPLAKIN"/>
    <property type="match status" value="1"/>
</dbReference>
<feature type="region of interest" description="Disordered" evidence="8">
    <location>
        <begin position="477"/>
        <end position="504"/>
    </location>
</feature>
<dbReference type="InterPro" id="IPR001101">
    <property type="entry name" value="Plectin_repeat"/>
</dbReference>
<dbReference type="InterPro" id="IPR035915">
    <property type="entry name" value="Plakin_repeat_sf"/>
</dbReference>
<dbReference type="GO" id="GO:0005737">
    <property type="term" value="C:cytoplasm"/>
    <property type="evidence" value="ECO:0007669"/>
    <property type="project" value="TreeGrafter"/>
</dbReference>
<feature type="coiled-coil region" evidence="7">
    <location>
        <begin position="1360"/>
        <end position="1454"/>
    </location>
</feature>
<keyword evidence="5" id="KW-0965">Cell junction</keyword>
<dbReference type="SMART" id="SM00250">
    <property type="entry name" value="PLEC"/>
    <property type="match status" value="7"/>
</dbReference>
<feature type="domain" description="Periplakin-like plectin repeat" evidence="11">
    <location>
        <begin position="940"/>
        <end position="1103"/>
    </location>
</feature>
<evidence type="ECO:0000256" key="1">
    <source>
        <dbReference type="ARBA" id="ARBA00004282"/>
    </source>
</evidence>
<feature type="compositionally biased region" description="Polar residues" evidence="8">
    <location>
        <begin position="478"/>
        <end position="491"/>
    </location>
</feature>
<dbReference type="PANTHER" id="PTHR23169">
    <property type="entry name" value="ENVOPLAKIN"/>
    <property type="match status" value="1"/>
</dbReference>
<comment type="subcellular location">
    <subcellularLocation>
        <location evidence="1">Cell junction</location>
    </subcellularLocation>
</comment>
<proteinExistence type="inferred from homology"/>
<feature type="compositionally biased region" description="Polar residues" evidence="8">
    <location>
        <begin position="577"/>
        <end position="589"/>
    </location>
</feature>
<organism evidence="12 13">
    <name type="scientific">Sinocyclocheilus rhinocerous</name>
    <dbReference type="NCBI Taxonomy" id="307959"/>
    <lineage>
        <taxon>Eukaryota</taxon>
        <taxon>Metazoa</taxon>
        <taxon>Chordata</taxon>
        <taxon>Craniata</taxon>
        <taxon>Vertebrata</taxon>
        <taxon>Euteleostomi</taxon>
        <taxon>Actinopterygii</taxon>
        <taxon>Neopterygii</taxon>
        <taxon>Teleostei</taxon>
        <taxon>Ostariophysi</taxon>
        <taxon>Cypriniformes</taxon>
        <taxon>Cyprinidae</taxon>
        <taxon>Cyprininae</taxon>
        <taxon>Sinocyclocheilus</taxon>
    </lineage>
</organism>
<accession>A0A673JSG2</accession>
<reference evidence="12" key="1">
    <citation type="submission" date="2025-08" db="UniProtKB">
        <authorList>
            <consortium name="Ensembl"/>
        </authorList>
    </citation>
    <scope>IDENTIFICATION</scope>
</reference>
<feature type="coiled-coil region" evidence="7">
    <location>
        <begin position="649"/>
        <end position="718"/>
    </location>
</feature>
<feature type="coiled-coil region" evidence="7">
    <location>
        <begin position="1575"/>
        <end position="1602"/>
    </location>
</feature>
<reference evidence="12" key="2">
    <citation type="submission" date="2025-09" db="UniProtKB">
        <authorList>
            <consortium name="Ensembl"/>
        </authorList>
    </citation>
    <scope>IDENTIFICATION</scope>
</reference>
<evidence type="ECO:0000256" key="5">
    <source>
        <dbReference type="ARBA" id="ARBA00022949"/>
    </source>
</evidence>
<dbReference type="Ensembl" id="ENSSRHT00000054528.1">
    <property type="protein sequence ID" value="ENSSRHP00000053041.1"/>
    <property type="gene ID" value="ENSSRHG00000026687.1"/>
</dbReference>
<dbReference type="GO" id="GO:0070161">
    <property type="term" value="C:anchoring junction"/>
    <property type="evidence" value="ECO:0007669"/>
    <property type="project" value="UniProtKB-SubCell"/>
</dbReference>
<keyword evidence="13" id="KW-1185">Reference proteome</keyword>
<protein>
    <submittedName>
        <fullName evidence="12">Uncharacterized protein</fullName>
    </submittedName>
</protein>
<feature type="coiled-coil region" evidence="7">
    <location>
        <begin position="1626"/>
        <end position="1702"/>
    </location>
</feature>
<gene>
    <name evidence="12" type="primary">evpla</name>
</gene>
<feature type="domain" description="Periplakin-like plectin repeat" evidence="11">
    <location>
        <begin position="1517"/>
        <end position="1657"/>
    </location>
</feature>
<keyword evidence="6 7" id="KW-0175">Coiled coil</keyword>
<dbReference type="InterPro" id="IPR018159">
    <property type="entry name" value="Spectrin/alpha-actinin"/>
</dbReference>
<feature type="domain" description="Periplakin-like plectin repeat" evidence="11">
    <location>
        <begin position="1178"/>
        <end position="1292"/>
    </location>
</feature>
<dbReference type="FunFam" id="3.30.160.780:FF:000001">
    <property type="entry name" value="Plectin a"/>
    <property type="match status" value="1"/>
</dbReference>
<evidence type="ECO:0000259" key="10">
    <source>
        <dbReference type="Pfam" id="PF23160"/>
    </source>
</evidence>
<dbReference type="Gene3D" id="1.20.58.60">
    <property type="match status" value="4"/>
</dbReference>
<feature type="region of interest" description="Disordered" evidence="8">
    <location>
        <begin position="747"/>
        <end position="772"/>
    </location>
</feature>
<feature type="coiled-coil region" evidence="7">
    <location>
        <begin position="1485"/>
        <end position="1542"/>
    </location>
</feature>
<name>A0A673JSG2_9TELE</name>
<dbReference type="Gene3D" id="2.30.30.40">
    <property type="entry name" value="SH3 Domains"/>
    <property type="match status" value="1"/>
</dbReference>
<dbReference type="GO" id="GO:0005882">
    <property type="term" value="C:intermediate filament"/>
    <property type="evidence" value="ECO:0007669"/>
    <property type="project" value="TreeGrafter"/>
</dbReference>
<keyword evidence="3" id="KW-0597">Phosphoprotein</keyword>
<dbReference type="SUPFAM" id="SSF75399">
    <property type="entry name" value="Plakin repeat"/>
    <property type="match status" value="2"/>
</dbReference>
<evidence type="ECO:0000256" key="2">
    <source>
        <dbReference type="ARBA" id="ARBA00009109"/>
    </source>
</evidence>
<feature type="compositionally biased region" description="Polar residues" evidence="8">
    <location>
        <begin position="755"/>
        <end position="772"/>
    </location>
</feature>
<evidence type="ECO:0000259" key="9">
    <source>
        <dbReference type="Pfam" id="PF17902"/>
    </source>
</evidence>
<dbReference type="FunFam" id="1.20.58.60:FF:000178">
    <property type="entry name" value="Envoplakin a"/>
    <property type="match status" value="1"/>
</dbReference>
<evidence type="ECO:0000256" key="3">
    <source>
        <dbReference type="ARBA" id="ARBA00022553"/>
    </source>
</evidence>
<feature type="coiled-coil region" evidence="7">
    <location>
        <begin position="1006"/>
        <end position="1054"/>
    </location>
</feature>
<feature type="coiled-coil region" evidence="7">
    <location>
        <begin position="885"/>
        <end position="915"/>
    </location>
</feature>
<evidence type="ECO:0000259" key="11">
    <source>
        <dbReference type="Pfam" id="PF26346"/>
    </source>
</evidence>
<dbReference type="Gene3D" id="3.30.160.780">
    <property type="match status" value="1"/>
</dbReference>
<sequence>MFKKKENTMKDDSKISKSQVSNLALLIARMQKNADTVEKDILRAEELLLIDADNEKNNRKLQHQKETADLLGQAEGLLKDLFLDMDKAKKMKHPQAGEIENDVSRLHERWLKDCTLYRELYEQLNEVGLQPRINWALVLNQKQKEASKEEYGPTLADLKKQIAAHNILHKEIESYNNQLCPGSTSSQEEYAAIKKQYANLLDNSKWRRHYLNSLYDYMQDCEKEVGYMREEQNKILKQDWSDQMVDHADTRRQYENFKNNSLLSHESEVNKLQDDGDRLVELKHPAASTVQAQRDTVRNEWQKFLNLCICQETHLDNMEEYKRYQLDADTLSESLSKLGSTVDTKALNGKTSSEIQMQLEAEERPLQRNEQLLADLRKRSTSITPLKLRRTPPSKTTTVESLCDWKTPKASLNRGELFNLKSNTDNDNWEIQSNDGTIKTFPGVCFMIPPPDPDAIKRVDLLGKELEDLKKRRVALRTSLNNQPSKASVSQAPVPAPRAEENSKAVELASRLNQMDKDLAQVEMDTLSSLRAPLNRTDPATDLAKRLTEQERTTAALQQLEKQRAAAQKDLEPLLSKDSNGPTSSTLPQKLSDAKSKQDSLAALIDLYRKKANASMVLERQLRKMDSTVSGFEKQLSDDGAITDKPSDIQIHTQEIQGLRKDVAGAQSEMQKLNEDLEALKKLCSSLQQGYQEYCPDIRRQAAEVKNLQSRYANVSNQLNERERFLQEANTKQQDFQNVSQSLSSFLHNLPDNKINPTDDLSQVNAKQNSQKRVIEDIQRKGDDMDRVVDLSKDLQNVLKEYEMNCVKYKATLDDIPATDAKRNHTSTLASSVAKQEKDLTNHYAETAAESEQLLNQMNLAKSIMAENVVKVNAVQQQQMQQKAAEDTEVLQKELKEEIAKCTNAENSLSTIKNRYLSLKNRRGVERVEEKEILQYYRDPKLEVNVEDFQKKIHEEALKCTKTQSEIEVLTRKITSLESELKNTKPKLVTREVTEVEKDPQLDLEASNIRENISRLRSELKVKDQEKAYLQTEMTILEQKKQNIKEKVVQMEVVRLEKDPEMLKAVRTFEMAISDEGERAKSLKSEISQTRSQINSLERLIPTLEPKVVTKEVKRVEQDPGLISESKDLLTTIEKVRNENKSLMTDLSNLQSHHVQIQQMKPKVEVKEIINENFRVAPETEAEMQRLRRELQDNSRQLSDFERQVSFVRTELEVLYAPTLEPKVVTKEVKRVEQDPGLISESKDLLTTIEKVRNENKSLMTDLSNLQSHHVQIQQMKPKVEVKEIINENFRVAPETEAEMQRLRRELQDNSRQLSDFERQVSFVRTELEVLYAQKPKIEYKDVVQEVVKEERSPENVREIQRLSDQVYSLQKTYSTLQDELIRLRKDRDEWKAEKSKVETKIVTKDVTKYVDDPLLEKEADRLRREVREETQRRRTIEEMVFDLQNKYIQLERQKPEEKVLVQEVVRLQKDPRQILDHDRLGRSLDEEVKNRRKFELEVQQMRALIEDKETAIRRSDERQRKIQVETELRQIKSRIHELETAPPPIEENIVIEEVLKVERDPKLDKLTNGLRTDIDKESSDIMRLERDIRKLTLEIEILQREKSVEKTIYKDIVRVEKDQTVEAERSHLREQLIQKKNARRDLEDEIHRLDEKLQRQASKRTTTSLEETNLIHDQDKLQREKENLQRELRTLDSERQNISISFHQQSRLMSERNQTNRQRSIKMESDVQRLEREILDEKDTIHKRDNIIRELKNSLRKEDSSETRTKEVNVSTKISILDPNTGKDMLPYDAYMQGFIDRSQYIQLQELECDWEEITTMGPDGEISVLQDRKSGKQYSIKNALKEGRVTKYQLQQYKDGKMPISEFALLVAGETKSRPYTQVTSQVTSQATQQLNEEFPICGVYDVHTNSCLNVRSAMDRKMIDTNTAQKLLEAQAATGGIVDISNSIRYSVHKAADRSLIESSQLQRLLNAQKAFTGVEDPMTKERLSVGEAVQKGWMPKENAMRYMEAQFLTGGLVNPNKAGRVNIVDAVSSKMIDSTMMRELQEEINYAKELTDPITKEKINYKQALARCKTDPLSGLPILPASSKDSAYSSSYFSHK</sequence>
<feature type="domain" description="Desmoplakin SH3" evidence="9">
    <location>
        <begin position="385"/>
        <end position="449"/>
    </location>
</feature>
<comment type="similarity">
    <text evidence="2">Belongs to the plakin or cytolinker family.</text>
</comment>
<evidence type="ECO:0000313" key="12">
    <source>
        <dbReference type="Ensembl" id="ENSSRHP00000053041.1"/>
    </source>
</evidence>
<evidence type="ECO:0000256" key="4">
    <source>
        <dbReference type="ARBA" id="ARBA00022737"/>
    </source>
</evidence>
<dbReference type="Pfam" id="PF17902">
    <property type="entry name" value="SH3_10"/>
    <property type="match status" value="1"/>
</dbReference>
<evidence type="ECO:0000256" key="6">
    <source>
        <dbReference type="ARBA" id="ARBA00023054"/>
    </source>
</evidence>
<dbReference type="GO" id="GO:0042060">
    <property type="term" value="P:wound healing"/>
    <property type="evidence" value="ECO:0007669"/>
    <property type="project" value="TreeGrafter"/>
</dbReference>
<dbReference type="InterPro" id="IPR041615">
    <property type="entry name" value="Desmoplakin_SH3"/>
</dbReference>
<evidence type="ECO:0000256" key="8">
    <source>
        <dbReference type="SAM" id="MobiDB-lite"/>
    </source>
</evidence>
<dbReference type="SMART" id="SM00150">
    <property type="entry name" value="SPEC"/>
    <property type="match status" value="2"/>
</dbReference>
<feature type="region of interest" description="Disordered" evidence="8">
    <location>
        <begin position="571"/>
        <end position="595"/>
    </location>
</feature>
<feature type="domain" description="Periplakin-like plectin repeat" evidence="11">
    <location>
        <begin position="1294"/>
        <end position="1458"/>
    </location>
</feature>
<dbReference type="Pfam" id="PF26346">
    <property type="entry name" value="Plectin_PPL"/>
    <property type="match status" value="4"/>
</dbReference>
<dbReference type="SUPFAM" id="SSF46966">
    <property type="entry name" value="Spectrin repeat"/>
    <property type="match status" value="3"/>
</dbReference>
<dbReference type="GO" id="GO:0005198">
    <property type="term" value="F:structural molecule activity"/>
    <property type="evidence" value="ECO:0007669"/>
    <property type="project" value="TreeGrafter"/>
</dbReference>
<dbReference type="Pfam" id="PF23160">
    <property type="entry name" value="Spectrin_1st_PEPL"/>
    <property type="match status" value="1"/>
</dbReference>
<feature type="coiled-coil region" evidence="7">
    <location>
        <begin position="1293"/>
        <end position="1320"/>
    </location>
</feature>
<evidence type="ECO:0000256" key="7">
    <source>
        <dbReference type="SAM" id="Coils"/>
    </source>
</evidence>
<dbReference type="InterPro" id="IPR055419">
    <property type="entry name" value="Spectrin_PEPL/EVPL"/>
</dbReference>